<dbReference type="InterPro" id="IPR029675">
    <property type="entry name" value="PGAP4"/>
</dbReference>
<dbReference type="PANTHER" id="PTHR31410">
    <property type="entry name" value="TRANSMEMBRANE PROTEIN 246"/>
    <property type="match status" value="1"/>
</dbReference>
<reference evidence="2" key="1">
    <citation type="journal article" date="2023" name="Mol. Biol. Evol.">
        <title>Third-Generation Sequencing Reveals the Adaptive Role of the Epigenome in Three Deep-Sea Polychaetes.</title>
        <authorList>
            <person name="Perez M."/>
            <person name="Aroh O."/>
            <person name="Sun Y."/>
            <person name="Lan Y."/>
            <person name="Juniper S.K."/>
            <person name="Young C.R."/>
            <person name="Angers B."/>
            <person name="Qian P.Y."/>
        </authorList>
    </citation>
    <scope>NUCLEOTIDE SEQUENCE</scope>
    <source>
        <strain evidence="2">P08H-3</strain>
    </source>
</reference>
<evidence type="ECO:0000256" key="1">
    <source>
        <dbReference type="SAM" id="Phobius"/>
    </source>
</evidence>
<keyword evidence="1" id="KW-0472">Membrane</keyword>
<dbReference type="GO" id="GO:0016757">
    <property type="term" value="F:glycosyltransferase activity"/>
    <property type="evidence" value="ECO:0007669"/>
    <property type="project" value="InterPro"/>
</dbReference>
<organism evidence="2 3">
    <name type="scientific">Paralvinella palmiformis</name>
    <dbReference type="NCBI Taxonomy" id="53620"/>
    <lineage>
        <taxon>Eukaryota</taxon>
        <taxon>Metazoa</taxon>
        <taxon>Spiralia</taxon>
        <taxon>Lophotrochozoa</taxon>
        <taxon>Annelida</taxon>
        <taxon>Polychaeta</taxon>
        <taxon>Sedentaria</taxon>
        <taxon>Canalipalpata</taxon>
        <taxon>Terebellida</taxon>
        <taxon>Terebelliformia</taxon>
        <taxon>Alvinellidae</taxon>
        <taxon>Paralvinella</taxon>
    </lineage>
</organism>
<dbReference type="CDD" id="cd22190">
    <property type="entry name" value="PGAP4"/>
    <property type="match status" value="1"/>
</dbReference>
<evidence type="ECO:0000313" key="2">
    <source>
        <dbReference type="EMBL" id="KAK2164583.1"/>
    </source>
</evidence>
<protein>
    <submittedName>
        <fullName evidence="2">Uncharacterized protein</fullName>
    </submittedName>
</protein>
<keyword evidence="3" id="KW-1185">Reference proteome</keyword>
<dbReference type="AlphaFoldDB" id="A0AAD9K444"/>
<keyword evidence="1" id="KW-0812">Transmembrane</keyword>
<dbReference type="GO" id="GO:0000139">
    <property type="term" value="C:Golgi membrane"/>
    <property type="evidence" value="ECO:0007669"/>
    <property type="project" value="InterPro"/>
</dbReference>
<dbReference type="GO" id="GO:0006506">
    <property type="term" value="P:GPI anchor biosynthetic process"/>
    <property type="evidence" value="ECO:0007669"/>
    <property type="project" value="InterPro"/>
</dbReference>
<proteinExistence type="predicted"/>
<gene>
    <name evidence="2" type="ORF">LSH36_61g01006</name>
</gene>
<evidence type="ECO:0000313" key="3">
    <source>
        <dbReference type="Proteomes" id="UP001208570"/>
    </source>
</evidence>
<feature type="transmembrane region" description="Helical" evidence="1">
    <location>
        <begin position="263"/>
        <end position="282"/>
    </location>
</feature>
<sequence>MKHSFYFSAWKDKKEGIASLQILDKQRFQLAKEFMKGLNMTSQQWKNHQNTSKPQKPVVVISIITQSRRRAFRNGYKSYYLTQTAMKFLELIQKMDSGFPLKIFICNVDIDPHRYSEALDLGRAMDVANRFSELTLLSSNAKEKEKQDYMFCLNKSLDYDGDFIFLVEDDALPLDDALHVLKHIVEVHVGSKFVSDRATPRVQRTAFIKFYHPDRLLQFTSAGIERIPELVSLAALLSTVVTAFQSLFLATLHMSVQKMHHLWSYWFIFFVLVSLCVGRTHLLRLRQFLSPHLYSLTPTPSCCTQAVLYPRHSARSLLHYMETKTCNNTYAKDHILDEFPGREHMMAYLVQPNVFEHIGLYSALRGEIVDPLIL</sequence>
<dbReference type="PANTHER" id="PTHR31410:SF1">
    <property type="entry name" value="POST-GPI ATTACHMENT TO PROTEINS FACTOR 4"/>
    <property type="match status" value="1"/>
</dbReference>
<keyword evidence="1" id="KW-1133">Transmembrane helix</keyword>
<dbReference type="Proteomes" id="UP001208570">
    <property type="component" value="Unassembled WGS sequence"/>
</dbReference>
<dbReference type="EMBL" id="JAODUP010000061">
    <property type="protein sequence ID" value="KAK2164583.1"/>
    <property type="molecule type" value="Genomic_DNA"/>
</dbReference>
<feature type="transmembrane region" description="Helical" evidence="1">
    <location>
        <begin position="230"/>
        <end position="251"/>
    </location>
</feature>
<accession>A0AAD9K444</accession>
<comment type="caution">
    <text evidence="2">The sequence shown here is derived from an EMBL/GenBank/DDBJ whole genome shotgun (WGS) entry which is preliminary data.</text>
</comment>
<name>A0AAD9K444_9ANNE</name>